<gene>
    <name evidence="2" type="ORF">FB45DRAFT_889558</name>
</gene>
<keyword evidence="3" id="KW-1185">Reference proteome</keyword>
<comment type="caution">
    <text evidence="2">The sequence shown here is derived from an EMBL/GenBank/DDBJ whole genome shotgun (WGS) entry which is preliminary data.</text>
</comment>
<feature type="region of interest" description="Disordered" evidence="1">
    <location>
        <begin position="1"/>
        <end position="54"/>
    </location>
</feature>
<feature type="compositionally biased region" description="Polar residues" evidence="1">
    <location>
        <begin position="359"/>
        <end position="369"/>
    </location>
</feature>
<organism evidence="2 3">
    <name type="scientific">Roridomyces roridus</name>
    <dbReference type="NCBI Taxonomy" id="1738132"/>
    <lineage>
        <taxon>Eukaryota</taxon>
        <taxon>Fungi</taxon>
        <taxon>Dikarya</taxon>
        <taxon>Basidiomycota</taxon>
        <taxon>Agaricomycotina</taxon>
        <taxon>Agaricomycetes</taxon>
        <taxon>Agaricomycetidae</taxon>
        <taxon>Agaricales</taxon>
        <taxon>Marasmiineae</taxon>
        <taxon>Mycenaceae</taxon>
        <taxon>Roridomyces</taxon>
    </lineage>
</organism>
<proteinExistence type="predicted"/>
<evidence type="ECO:0000313" key="3">
    <source>
        <dbReference type="Proteomes" id="UP001221142"/>
    </source>
</evidence>
<dbReference type="AlphaFoldDB" id="A0AAD7G2T4"/>
<protein>
    <submittedName>
        <fullName evidence="2">Uncharacterized protein</fullName>
    </submittedName>
</protein>
<dbReference type="Proteomes" id="UP001221142">
    <property type="component" value="Unassembled WGS sequence"/>
</dbReference>
<dbReference type="EMBL" id="JARKIF010000001">
    <property type="protein sequence ID" value="KAJ7651072.1"/>
    <property type="molecule type" value="Genomic_DNA"/>
</dbReference>
<sequence>MSTRSSSPTAFDSDDGDYSALMSVQSPLPSPARKRTSGDAGLDEEEEEDDSSTAARVVPNGNHLQNVSAYAARKRLRHEQIAEIETFLGDPAPVQRTKLFIDIKSLENQLAKFQAAKPKFEVNSDLKTNLTWAVNAALCSPNITQYKGEDARNDIVTLLTRHHWGNFVVGTENDSAAMDVVVKCIGDIFTQSRSTMKKEIVASVETKRAKNLTRPPALRSSDTHTTVYQLTKTVARKLSGGKTISIPVTPALCARIALIRKWHVKKLKNKLSPEDQNKGLWELVDQDLKVIRTKAREDTEDPTEIAKRVARAFTNALDKDRKAHGLAPAEQIPALDPSTDAALLAYQADIDETIEARNRGQTVSTTTASKGDDGDEEEEEQGGQSGGREDS</sequence>
<feature type="compositionally biased region" description="Acidic residues" evidence="1">
    <location>
        <begin position="41"/>
        <end position="51"/>
    </location>
</feature>
<evidence type="ECO:0000313" key="2">
    <source>
        <dbReference type="EMBL" id="KAJ7651072.1"/>
    </source>
</evidence>
<name>A0AAD7G2T4_9AGAR</name>
<accession>A0AAD7G2T4</accession>
<evidence type="ECO:0000256" key="1">
    <source>
        <dbReference type="SAM" id="MobiDB-lite"/>
    </source>
</evidence>
<reference evidence="2" key="1">
    <citation type="submission" date="2023-03" db="EMBL/GenBank/DDBJ databases">
        <title>Massive genome expansion in bonnet fungi (Mycena s.s.) driven by repeated elements and novel gene families across ecological guilds.</title>
        <authorList>
            <consortium name="Lawrence Berkeley National Laboratory"/>
            <person name="Harder C.B."/>
            <person name="Miyauchi S."/>
            <person name="Viragh M."/>
            <person name="Kuo A."/>
            <person name="Thoen E."/>
            <person name="Andreopoulos B."/>
            <person name="Lu D."/>
            <person name="Skrede I."/>
            <person name="Drula E."/>
            <person name="Henrissat B."/>
            <person name="Morin E."/>
            <person name="Kohler A."/>
            <person name="Barry K."/>
            <person name="LaButti K."/>
            <person name="Morin E."/>
            <person name="Salamov A."/>
            <person name="Lipzen A."/>
            <person name="Mereny Z."/>
            <person name="Hegedus B."/>
            <person name="Baldrian P."/>
            <person name="Stursova M."/>
            <person name="Weitz H."/>
            <person name="Taylor A."/>
            <person name="Grigoriev I.V."/>
            <person name="Nagy L.G."/>
            <person name="Martin F."/>
            <person name="Kauserud H."/>
        </authorList>
    </citation>
    <scope>NUCLEOTIDE SEQUENCE</scope>
    <source>
        <strain evidence="2">9284</strain>
    </source>
</reference>
<feature type="compositionally biased region" description="Polar residues" evidence="1">
    <location>
        <begin position="1"/>
        <end position="10"/>
    </location>
</feature>
<feature type="region of interest" description="Disordered" evidence="1">
    <location>
        <begin position="354"/>
        <end position="391"/>
    </location>
</feature>